<dbReference type="EMBL" id="LR798294">
    <property type="protein sequence ID" value="CAB5221807.1"/>
    <property type="molecule type" value="Genomic_DNA"/>
</dbReference>
<accession>A0A6J7WVR0</accession>
<gene>
    <name evidence="1" type="ORF">UFOVP242_84</name>
</gene>
<protein>
    <submittedName>
        <fullName evidence="1">Uncharacterized protein</fullName>
    </submittedName>
</protein>
<organism evidence="1">
    <name type="scientific">uncultured Caudovirales phage</name>
    <dbReference type="NCBI Taxonomy" id="2100421"/>
    <lineage>
        <taxon>Viruses</taxon>
        <taxon>Duplodnaviria</taxon>
        <taxon>Heunggongvirae</taxon>
        <taxon>Uroviricota</taxon>
        <taxon>Caudoviricetes</taxon>
        <taxon>Peduoviridae</taxon>
        <taxon>Maltschvirus</taxon>
        <taxon>Maltschvirus maltsch</taxon>
    </lineage>
</organism>
<sequence length="108" mass="12683">MITDDFDVKFNHYDTIRDRNEFKSVWSIYDVNNIFDSSGLEAENLVYKDHWGHERAVTIPLPAGNLSWWDLWFAADKAIIESEDKHHVFVEDFQKSEDGKTLFLRTGS</sequence>
<evidence type="ECO:0000313" key="1">
    <source>
        <dbReference type="EMBL" id="CAB5221807.1"/>
    </source>
</evidence>
<name>A0A6J7WVR0_9CAUD</name>
<reference evidence="1" key="1">
    <citation type="submission" date="2020-05" db="EMBL/GenBank/DDBJ databases">
        <authorList>
            <person name="Chiriac C."/>
            <person name="Salcher M."/>
            <person name="Ghai R."/>
            <person name="Kavagutti S V."/>
        </authorList>
    </citation>
    <scope>NUCLEOTIDE SEQUENCE</scope>
</reference>
<proteinExistence type="predicted"/>